<dbReference type="Proteomes" id="UP000326789">
    <property type="component" value="Unassembled WGS sequence"/>
</dbReference>
<dbReference type="EMBL" id="VWSE01000010">
    <property type="protein sequence ID" value="KAB0285488.1"/>
    <property type="molecule type" value="Genomic_DNA"/>
</dbReference>
<protein>
    <submittedName>
        <fullName evidence="3">HlyD family efflux transporter periplasmic adaptor subunit</fullName>
    </submittedName>
</protein>
<dbReference type="SUPFAM" id="SSF111369">
    <property type="entry name" value="HlyD-like secretion proteins"/>
    <property type="match status" value="1"/>
</dbReference>
<feature type="coiled-coil region" evidence="1">
    <location>
        <begin position="147"/>
        <end position="174"/>
    </location>
</feature>
<dbReference type="PANTHER" id="PTHR30469">
    <property type="entry name" value="MULTIDRUG RESISTANCE PROTEIN MDTA"/>
    <property type="match status" value="1"/>
</dbReference>
<evidence type="ECO:0000313" key="3">
    <source>
        <dbReference type="EMBL" id="KAB0285488.1"/>
    </source>
</evidence>
<reference evidence="3 4" key="1">
    <citation type="submission" date="2019-09" db="EMBL/GenBank/DDBJ databases">
        <title>Whole genome sequence of Vibrio fortis.</title>
        <authorList>
            <person name="Das S.K."/>
        </authorList>
    </citation>
    <scope>NUCLEOTIDE SEQUENCE [LARGE SCALE GENOMIC DNA]</scope>
    <source>
        <strain evidence="3 4">AN60</strain>
    </source>
</reference>
<keyword evidence="2" id="KW-1133">Transmembrane helix</keyword>
<keyword evidence="2" id="KW-0472">Membrane</keyword>
<feature type="transmembrane region" description="Helical" evidence="2">
    <location>
        <begin position="28"/>
        <end position="49"/>
    </location>
</feature>
<keyword evidence="2" id="KW-0812">Transmembrane</keyword>
<dbReference type="Gene3D" id="2.40.50.100">
    <property type="match status" value="1"/>
</dbReference>
<evidence type="ECO:0000313" key="4">
    <source>
        <dbReference type="Proteomes" id="UP000326789"/>
    </source>
</evidence>
<evidence type="ECO:0000256" key="1">
    <source>
        <dbReference type="SAM" id="Coils"/>
    </source>
</evidence>
<gene>
    <name evidence="3" type="ORF">F2P58_23555</name>
</gene>
<keyword evidence="1" id="KW-0175">Coiled coil</keyword>
<dbReference type="AlphaFoldDB" id="A0A5N3QTI9"/>
<dbReference type="GO" id="GO:0015562">
    <property type="term" value="F:efflux transmembrane transporter activity"/>
    <property type="evidence" value="ECO:0007669"/>
    <property type="project" value="TreeGrafter"/>
</dbReference>
<dbReference type="GO" id="GO:1990281">
    <property type="term" value="C:efflux pump complex"/>
    <property type="evidence" value="ECO:0007669"/>
    <property type="project" value="TreeGrafter"/>
</dbReference>
<organism evidence="3 4">
    <name type="scientific">Vibrio fortis</name>
    <dbReference type="NCBI Taxonomy" id="212667"/>
    <lineage>
        <taxon>Bacteria</taxon>
        <taxon>Pseudomonadati</taxon>
        <taxon>Pseudomonadota</taxon>
        <taxon>Gammaproteobacteria</taxon>
        <taxon>Vibrionales</taxon>
        <taxon>Vibrionaceae</taxon>
        <taxon>Vibrio</taxon>
    </lineage>
</organism>
<sequence length="343" mass="38319">MKEIMLPYILLVWLLFKFKLLKRTPSNYFITTLIGVFLMVSLFFAHRFYSPADLTNSTTVKASHAILSPAFGQQIDRVYIDHNQEVKEGEILYTLKDDNIKASIIEVESEAFEIVQLISAKQIKLKQAQRNHMRNVGVGEHVSKEVLEQSADLIEILEADLAILEAKHTGLKARLTHLNFEHDRLTVRAPFDGMVTHVFIADGSRVGALHLWDVNKKFIEMRIPDQAYKNIRAGQFSEFYVDAYPGEIFRAKVHSIVNATGEAQGNLMPIEQRVSSHIMMGAAPVGRTVILEMDAETMALMPIGATGSAWISADKPHSLLGFLDIIGGAGVRLTSAKSYLQAL</sequence>
<feature type="transmembrane region" description="Helical" evidence="2">
    <location>
        <begin position="6"/>
        <end position="21"/>
    </location>
</feature>
<proteinExistence type="predicted"/>
<accession>A0A5N3QTI9</accession>
<evidence type="ECO:0000256" key="2">
    <source>
        <dbReference type="SAM" id="Phobius"/>
    </source>
</evidence>
<name>A0A5N3QTI9_9VIBR</name>
<comment type="caution">
    <text evidence="3">The sequence shown here is derived from an EMBL/GenBank/DDBJ whole genome shotgun (WGS) entry which is preliminary data.</text>
</comment>
<dbReference type="Gene3D" id="2.40.30.170">
    <property type="match status" value="1"/>
</dbReference>
<dbReference type="RefSeq" id="WP_150873189.1">
    <property type="nucleotide sequence ID" value="NZ_VWSE01000010.1"/>
</dbReference>